<feature type="transmembrane region" description="Helical" evidence="1">
    <location>
        <begin position="110"/>
        <end position="130"/>
    </location>
</feature>
<evidence type="ECO:0000313" key="4">
    <source>
        <dbReference type="Proteomes" id="UP000074310"/>
    </source>
</evidence>
<feature type="domain" description="EamA" evidence="2">
    <location>
        <begin position="162"/>
        <end position="292"/>
    </location>
</feature>
<dbReference type="GO" id="GO:0016020">
    <property type="term" value="C:membrane"/>
    <property type="evidence" value="ECO:0007669"/>
    <property type="project" value="InterPro"/>
</dbReference>
<dbReference type="InterPro" id="IPR000620">
    <property type="entry name" value="EamA_dom"/>
</dbReference>
<feature type="transmembrane region" description="Helical" evidence="1">
    <location>
        <begin position="224"/>
        <end position="243"/>
    </location>
</feature>
<dbReference type="PANTHER" id="PTHR22911:SF76">
    <property type="entry name" value="EAMA DOMAIN-CONTAINING PROTEIN"/>
    <property type="match status" value="1"/>
</dbReference>
<organism evidence="3 4">
    <name type="scientific">Sphingomonas endophytica</name>
    <dbReference type="NCBI Taxonomy" id="869719"/>
    <lineage>
        <taxon>Bacteria</taxon>
        <taxon>Pseudomonadati</taxon>
        <taxon>Pseudomonadota</taxon>
        <taxon>Alphaproteobacteria</taxon>
        <taxon>Sphingomonadales</taxon>
        <taxon>Sphingomonadaceae</taxon>
        <taxon>Sphingomonas</taxon>
    </lineage>
</organism>
<feature type="transmembrane region" description="Helical" evidence="1">
    <location>
        <begin position="78"/>
        <end position="98"/>
    </location>
</feature>
<comment type="caution">
    <text evidence="3">The sequence shown here is derived from an EMBL/GenBank/DDBJ whole genome shotgun (WGS) entry which is preliminary data.</text>
</comment>
<feature type="transmembrane region" description="Helical" evidence="1">
    <location>
        <begin position="161"/>
        <end position="180"/>
    </location>
</feature>
<name>A0A147I8I5_9SPHN</name>
<dbReference type="AlphaFoldDB" id="A0A147I8I5"/>
<dbReference type="PANTHER" id="PTHR22911">
    <property type="entry name" value="ACYL-MALONYL CONDENSING ENZYME-RELATED"/>
    <property type="match status" value="1"/>
</dbReference>
<dbReference type="Proteomes" id="UP000074310">
    <property type="component" value="Unassembled WGS sequence"/>
</dbReference>
<reference evidence="3 4" key="1">
    <citation type="journal article" date="2016" name="Front. Microbiol.">
        <title>Genomic Resource of Rice Seed Associated Bacteria.</title>
        <authorList>
            <person name="Midha S."/>
            <person name="Bansal K."/>
            <person name="Sharma S."/>
            <person name="Kumar N."/>
            <person name="Patil P.P."/>
            <person name="Chaudhry V."/>
            <person name="Patil P.B."/>
        </authorList>
    </citation>
    <scope>NUCLEOTIDE SEQUENCE [LARGE SCALE GENOMIC DNA]</scope>
    <source>
        <strain evidence="3 4">NS334</strain>
    </source>
</reference>
<sequence>MTKVKPMYRSPTSSTSGALLAVVVANTALAFGPLFVRMADTGPVAAAFWRMALAVPVLAVAAVTMRRQTGGGEPRGRIWLFVALAGIAFAADLGTWHLGIIHTTMANATLLGNSATFLFPLWGFLVARAWPTRMQGVALLLAALGAGLLMGRSYQLDPRHLTGDLLCVLAGVLYAGYFILMADVRRALAPWPALALSSLAALLPLIGFAMLLGERIVPQQWTPLIALALVCQILGQGCMIYALGRLPPLVIGLALLIQPAVAATIGWVHFGEALAAPDFVGIAMIAAALVLVRDTRRNATEAPPANPVPEETR</sequence>
<evidence type="ECO:0000259" key="2">
    <source>
        <dbReference type="Pfam" id="PF00892"/>
    </source>
</evidence>
<protein>
    <submittedName>
        <fullName evidence="3">Permease</fullName>
    </submittedName>
</protein>
<feature type="domain" description="EamA" evidence="2">
    <location>
        <begin position="18"/>
        <end position="149"/>
    </location>
</feature>
<keyword evidence="1" id="KW-0812">Transmembrane</keyword>
<feature type="transmembrane region" description="Helical" evidence="1">
    <location>
        <begin position="46"/>
        <end position="66"/>
    </location>
</feature>
<gene>
    <name evidence="3" type="ORF">NS334_02500</name>
</gene>
<feature type="transmembrane region" description="Helical" evidence="1">
    <location>
        <begin position="250"/>
        <end position="268"/>
    </location>
</feature>
<dbReference type="InterPro" id="IPR037185">
    <property type="entry name" value="EmrE-like"/>
</dbReference>
<evidence type="ECO:0000256" key="1">
    <source>
        <dbReference type="SAM" id="Phobius"/>
    </source>
</evidence>
<dbReference type="SUPFAM" id="SSF103481">
    <property type="entry name" value="Multidrug resistance efflux transporter EmrE"/>
    <property type="match status" value="2"/>
</dbReference>
<feature type="transmembrane region" description="Helical" evidence="1">
    <location>
        <begin position="137"/>
        <end position="155"/>
    </location>
</feature>
<dbReference type="PATRIC" id="fig|869719.3.peg.3040"/>
<feature type="transmembrane region" description="Helical" evidence="1">
    <location>
        <begin position="274"/>
        <end position="292"/>
    </location>
</feature>
<proteinExistence type="predicted"/>
<dbReference type="EMBL" id="LDTB01000007">
    <property type="protein sequence ID" value="KTT75507.1"/>
    <property type="molecule type" value="Genomic_DNA"/>
</dbReference>
<keyword evidence="1" id="KW-0472">Membrane</keyword>
<accession>A0A147I8I5</accession>
<keyword evidence="1" id="KW-1133">Transmembrane helix</keyword>
<dbReference type="Pfam" id="PF00892">
    <property type="entry name" value="EamA"/>
    <property type="match status" value="2"/>
</dbReference>
<keyword evidence="4" id="KW-1185">Reference proteome</keyword>
<evidence type="ECO:0000313" key="3">
    <source>
        <dbReference type="EMBL" id="KTT75507.1"/>
    </source>
</evidence>
<feature type="transmembrane region" description="Helical" evidence="1">
    <location>
        <begin position="192"/>
        <end position="212"/>
    </location>
</feature>